<comment type="pathway">
    <text evidence="3 12">Protein modification; protein glycosylation.</text>
</comment>
<dbReference type="PANTHER" id="PTHR45918:SF1">
    <property type="entry name" value="ALPHA-1,3_1,6-MANNOSYLTRANSFERASE ALG2"/>
    <property type="match status" value="1"/>
</dbReference>
<evidence type="ECO:0000256" key="1">
    <source>
        <dbReference type="ARBA" id="ARBA00003142"/>
    </source>
</evidence>
<evidence type="ECO:0000313" key="15">
    <source>
        <dbReference type="EMBL" id="KAK0512352.1"/>
    </source>
</evidence>
<dbReference type="AlphaFoldDB" id="A0AA39V1P8"/>
<dbReference type="EC" id="2.4.1.132" evidence="12"/>
<keyword evidence="9 12" id="KW-0472">Membrane</keyword>
<evidence type="ECO:0000256" key="7">
    <source>
        <dbReference type="ARBA" id="ARBA00022824"/>
    </source>
</evidence>
<proteinExistence type="inferred from homology"/>
<comment type="subcellular location">
    <subcellularLocation>
        <location evidence="2 12">Endoplasmic reticulum membrane</location>
    </subcellularLocation>
</comment>
<dbReference type="InterPro" id="IPR027054">
    <property type="entry name" value="ALG2"/>
</dbReference>
<dbReference type="InterPro" id="IPR001296">
    <property type="entry name" value="Glyco_trans_1"/>
</dbReference>
<dbReference type="GO" id="GO:0005789">
    <property type="term" value="C:endoplasmic reticulum membrane"/>
    <property type="evidence" value="ECO:0007669"/>
    <property type="project" value="UniProtKB-SubCell"/>
</dbReference>
<keyword evidence="16" id="KW-1185">Reference proteome</keyword>
<dbReference type="Proteomes" id="UP001166286">
    <property type="component" value="Unassembled WGS sequence"/>
</dbReference>
<comment type="catalytic activity">
    <reaction evidence="11 12">
        <text>an alpha-D-Man-(1-&gt;3)-beta-D-Man-(1-&gt;4)-beta-D-GlcNAc-(1-&gt;4)-alpha-D-GlcNAc-diphospho-di-trans,poly-cis-dolichol + GDP-alpha-D-mannose = an alpha-D-Man-(1-&gt;3)-[alpha-D-Man-(1-&gt;6)]-beta-D-Man-(1-&gt;4)-beta-D-GlcNAc-(1-&gt;4)-alpha-D-GlcNAc-diphospho-di-trans,poly-cis-dolichol + GDP + H(+)</text>
        <dbReference type="Rhea" id="RHEA:29519"/>
        <dbReference type="Rhea" id="RHEA-COMP:19513"/>
        <dbReference type="Rhea" id="RHEA-COMP:19515"/>
        <dbReference type="ChEBI" id="CHEBI:15378"/>
        <dbReference type="ChEBI" id="CHEBI:57527"/>
        <dbReference type="ChEBI" id="CHEBI:58189"/>
        <dbReference type="ChEBI" id="CHEBI:132510"/>
        <dbReference type="ChEBI" id="CHEBI:132511"/>
        <dbReference type="EC" id="2.4.1.257"/>
    </reaction>
    <physiologicalReaction direction="left-to-right" evidence="11 12">
        <dbReference type="Rhea" id="RHEA:29520"/>
    </physiologicalReaction>
</comment>
<sequence length="514" mass="57189">MERRPRKQNAVAEQPEQRRLVFFHPDLGIGGAERLIVDAAVGLQNLGHKITIFTSYCDPNHCFDEARDGTLDVQVRGGWLIPATLVGRFKILCSVLRQIHLILAITWSGELEKLKPTAFVVDQLSAGIPFLRWFWEDQKILFYCHFPDLLLVQGRKKWYKRIWRIGFDLWEGWGVRGADRVVVNSGFTKGVVESIWPGLGGAKGVGVVYPCVNTSQLQKENLEGEEDGQALWKSKKILLSINRFERKKDIGLAIKAFAGLKPSDRNGVRLVIAGGYDTREQENVNYHQELESLADSLKLRHRTAKNIVSATKVSEDINVLFLLSVPAQLKSLLLNAAKLLIYTPSNEHFGIVPLEAMLSGVPVLAANSGGPLETIVDGETGWLRSVNKIEEWTDVMQQVLHELSDTQLRQMGENGRRRVKEEFSADKMAHRLDDEIGAMLKAPRVQATELGDVALSIPILGGCLFAIGAVIRAALTTQEIHLLEIVLGSALLVVGSVGIVAIIYRLLQNESAYR</sequence>
<dbReference type="EC" id="2.4.1.257" evidence="12"/>
<evidence type="ECO:0000259" key="13">
    <source>
        <dbReference type="Pfam" id="PF00534"/>
    </source>
</evidence>
<feature type="domain" description="Glycosyltransferase subfamily 4-like N-terminal" evidence="14">
    <location>
        <begin position="29"/>
        <end position="214"/>
    </location>
</feature>
<evidence type="ECO:0000259" key="14">
    <source>
        <dbReference type="Pfam" id="PF13439"/>
    </source>
</evidence>
<organism evidence="15 16">
    <name type="scientific">Cladonia borealis</name>
    <dbReference type="NCBI Taxonomy" id="184061"/>
    <lineage>
        <taxon>Eukaryota</taxon>
        <taxon>Fungi</taxon>
        <taxon>Dikarya</taxon>
        <taxon>Ascomycota</taxon>
        <taxon>Pezizomycotina</taxon>
        <taxon>Lecanoromycetes</taxon>
        <taxon>OSLEUM clade</taxon>
        <taxon>Lecanoromycetidae</taxon>
        <taxon>Lecanorales</taxon>
        <taxon>Lecanorineae</taxon>
        <taxon>Cladoniaceae</taxon>
        <taxon>Cladonia</taxon>
    </lineage>
</organism>
<evidence type="ECO:0000256" key="2">
    <source>
        <dbReference type="ARBA" id="ARBA00004586"/>
    </source>
</evidence>
<reference evidence="15" key="1">
    <citation type="submission" date="2023-03" db="EMBL/GenBank/DDBJ databases">
        <title>Complete genome of Cladonia borealis.</title>
        <authorList>
            <person name="Park H."/>
        </authorList>
    </citation>
    <scope>NUCLEOTIDE SEQUENCE</scope>
    <source>
        <strain evidence="15">ANT050790</strain>
    </source>
</reference>
<keyword evidence="6 12" id="KW-0812">Transmembrane</keyword>
<evidence type="ECO:0000256" key="10">
    <source>
        <dbReference type="ARBA" id="ARBA00045103"/>
    </source>
</evidence>
<keyword evidence="8 12" id="KW-1133">Transmembrane helix</keyword>
<evidence type="ECO:0000256" key="8">
    <source>
        <dbReference type="ARBA" id="ARBA00022989"/>
    </source>
</evidence>
<evidence type="ECO:0000256" key="9">
    <source>
        <dbReference type="ARBA" id="ARBA00023136"/>
    </source>
</evidence>
<feature type="transmembrane region" description="Helical" evidence="12">
    <location>
        <begin position="453"/>
        <end position="475"/>
    </location>
</feature>
<dbReference type="PANTHER" id="PTHR45918">
    <property type="entry name" value="ALPHA-1,3/1,6-MANNOSYLTRANSFERASE ALG2"/>
    <property type="match status" value="1"/>
</dbReference>
<keyword evidence="4 12" id="KW-0328">Glycosyltransferase</keyword>
<comment type="similarity">
    <text evidence="12">Belongs to the glycosyltransferase group 1 family.</text>
</comment>
<dbReference type="InterPro" id="IPR028098">
    <property type="entry name" value="Glyco_trans_4-like_N"/>
</dbReference>
<evidence type="ECO:0000256" key="11">
    <source>
        <dbReference type="ARBA" id="ARBA00045104"/>
    </source>
</evidence>
<evidence type="ECO:0000256" key="4">
    <source>
        <dbReference type="ARBA" id="ARBA00022676"/>
    </source>
</evidence>
<evidence type="ECO:0000313" key="16">
    <source>
        <dbReference type="Proteomes" id="UP001166286"/>
    </source>
</evidence>
<comment type="caution">
    <text evidence="15">The sequence shown here is derived from an EMBL/GenBank/DDBJ whole genome shotgun (WGS) entry which is preliminary data.</text>
</comment>
<keyword evidence="7 12" id="KW-0256">Endoplasmic reticulum</keyword>
<dbReference type="Pfam" id="PF13439">
    <property type="entry name" value="Glyco_transf_4"/>
    <property type="match status" value="1"/>
</dbReference>
<evidence type="ECO:0000256" key="12">
    <source>
        <dbReference type="RuleBase" id="RU367136"/>
    </source>
</evidence>
<dbReference type="GO" id="GO:0102704">
    <property type="term" value="F:GDP-Man:Man(2)GlcNAc(2)-PP-Dol alpha-1,6-mannosyltransferase activity"/>
    <property type="evidence" value="ECO:0007669"/>
    <property type="project" value="UniProtKB-UniRule"/>
</dbReference>
<dbReference type="SUPFAM" id="SSF53756">
    <property type="entry name" value="UDP-Glycosyltransferase/glycogen phosphorylase"/>
    <property type="match status" value="1"/>
</dbReference>
<protein>
    <recommendedName>
        <fullName evidence="12">Alpha-1,3/1,6-mannosyltransferase ALG2</fullName>
        <ecNumber evidence="12">2.4.1.132</ecNumber>
        <ecNumber evidence="12">2.4.1.257</ecNumber>
    </recommendedName>
    <alternativeName>
        <fullName evidence="12">GDP-Man:Man(1)GlcNAc(2)-PP-Dol alpha-1,3-mannosyltransferase</fullName>
    </alternativeName>
</protein>
<dbReference type="EMBL" id="JAFEKC020000011">
    <property type="protein sequence ID" value="KAK0512352.1"/>
    <property type="molecule type" value="Genomic_DNA"/>
</dbReference>
<evidence type="ECO:0000256" key="3">
    <source>
        <dbReference type="ARBA" id="ARBA00004922"/>
    </source>
</evidence>
<dbReference type="Gene3D" id="3.40.50.2000">
    <property type="entry name" value="Glycogen Phosphorylase B"/>
    <property type="match status" value="2"/>
</dbReference>
<feature type="transmembrane region" description="Helical" evidence="12">
    <location>
        <begin position="482"/>
        <end position="507"/>
    </location>
</feature>
<name>A0AA39V1P8_9LECA</name>
<keyword evidence="5 12" id="KW-0808">Transferase</keyword>
<comment type="function">
    <text evidence="1 12">Mannosylates Man(2)GlcNAc(2)-dolichol diphosphate and Man(1)GlcNAc(2)-dolichol diphosphate to form Man(3)GlcNAc(2)-dolichol diphosphate.</text>
</comment>
<gene>
    <name evidence="15" type="ORF">JMJ35_005480</name>
</gene>
<dbReference type="GO" id="GO:0004378">
    <property type="term" value="F:GDP-Man:Man(1)GlcNAc(2)-PP-Dol alpha-1,3-mannosyltransferase activity"/>
    <property type="evidence" value="ECO:0007669"/>
    <property type="project" value="UniProtKB-UniRule"/>
</dbReference>
<accession>A0AA39V1P8</accession>
<feature type="domain" description="Glycosyl transferase family 1" evidence="13">
    <location>
        <begin position="233"/>
        <end position="418"/>
    </location>
</feature>
<dbReference type="CDD" id="cd03805">
    <property type="entry name" value="GT4_ALG2-like"/>
    <property type="match status" value="1"/>
</dbReference>
<comment type="catalytic activity">
    <reaction evidence="10 12">
        <text>a beta-D-Man-(1-&gt;4)-beta-D-GlcNAc-(1-&gt;4)-alpha-D-GlcNAc-diphospho-di-trans,poly-cis-dolichol + GDP-alpha-D-mannose = an alpha-D-Man-(1-&gt;3)-beta-D-Man-(1-&gt;4)-beta-D-GlcNAc-(1-&gt;4)-alpha-D-GlcNAc-diphospho-di-trans,poly-cis-dolichol + GDP + H(+)</text>
        <dbReference type="Rhea" id="RHEA:29515"/>
        <dbReference type="Rhea" id="RHEA-COMP:19511"/>
        <dbReference type="Rhea" id="RHEA-COMP:19513"/>
        <dbReference type="ChEBI" id="CHEBI:15378"/>
        <dbReference type="ChEBI" id="CHEBI:57527"/>
        <dbReference type="ChEBI" id="CHEBI:58189"/>
        <dbReference type="ChEBI" id="CHEBI:58472"/>
        <dbReference type="ChEBI" id="CHEBI:132510"/>
        <dbReference type="EC" id="2.4.1.132"/>
    </reaction>
    <physiologicalReaction direction="left-to-right" evidence="10 12">
        <dbReference type="Rhea" id="RHEA:29516"/>
    </physiologicalReaction>
</comment>
<dbReference type="Pfam" id="PF00534">
    <property type="entry name" value="Glycos_transf_1"/>
    <property type="match status" value="1"/>
</dbReference>
<evidence type="ECO:0000256" key="5">
    <source>
        <dbReference type="ARBA" id="ARBA00022679"/>
    </source>
</evidence>
<evidence type="ECO:0000256" key="6">
    <source>
        <dbReference type="ARBA" id="ARBA00022692"/>
    </source>
</evidence>